<dbReference type="PROSITE" id="PS50931">
    <property type="entry name" value="HTH_LYSR"/>
    <property type="match status" value="1"/>
</dbReference>
<dbReference type="InterPro" id="IPR058163">
    <property type="entry name" value="LysR-type_TF_proteobact-type"/>
</dbReference>
<dbReference type="SUPFAM" id="SSF53850">
    <property type="entry name" value="Periplasmic binding protein-like II"/>
    <property type="match status" value="1"/>
</dbReference>
<dbReference type="GO" id="GO:0043565">
    <property type="term" value="F:sequence-specific DNA binding"/>
    <property type="evidence" value="ECO:0007669"/>
    <property type="project" value="TreeGrafter"/>
</dbReference>
<keyword evidence="4" id="KW-0804">Transcription</keyword>
<accession>A0A919BFH0</accession>
<dbReference type="GO" id="GO:0003700">
    <property type="term" value="F:DNA-binding transcription factor activity"/>
    <property type="evidence" value="ECO:0007669"/>
    <property type="project" value="InterPro"/>
</dbReference>
<feature type="domain" description="HTH lysR-type" evidence="5">
    <location>
        <begin position="1"/>
        <end position="58"/>
    </location>
</feature>
<dbReference type="Gene3D" id="3.40.190.290">
    <property type="match status" value="1"/>
</dbReference>
<dbReference type="Gene3D" id="1.10.10.10">
    <property type="entry name" value="Winged helix-like DNA-binding domain superfamily/Winged helix DNA-binding domain"/>
    <property type="match status" value="1"/>
</dbReference>
<dbReference type="SUPFAM" id="SSF46785">
    <property type="entry name" value="Winged helix' DNA-binding domain"/>
    <property type="match status" value="1"/>
</dbReference>
<evidence type="ECO:0000313" key="7">
    <source>
        <dbReference type="Proteomes" id="UP000623842"/>
    </source>
</evidence>
<gene>
    <name evidence="6" type="ORF">GCM10017161_11990</name>
</gene>
<organism evidence="6 7">
    <name type="scientific">Thalassotalea marina</name>
    <dbReference type="NCBI Taxonomy" id="1673741"/>
    <lineage>
        <taxon>Bacteria</taxon>
        <taxon>Pseudomonadati</taxon>
        <taxon>Pseudomonadota</taxon>
        <taxon>Gammaproteobacteria</taxon>
        <taxon>Alteromonadales</taxon>
        <taxon>Colwelliaceae</taxon>
        <taxon>Thalassotalea</taxon>
    </lineage>
</organism>
<dbReference type="AlphaFoldDB" id="A0A919BFH0"/>
<comment type="caution">
    <text evidence="6">The sequence shown here is derived from an EMBL/GenBank/DDBJ whole genome shotgun (WGS) entry which is preliminary data.</text>
</comment>
<dbReference type="EMBL" id="BNCK01000002">
    <property type="protein sequence ID" value="GHF85959.1"/>
    <property type="molecule type" value="Genomic_DNA"/>
</dbReference>
<evidence type="ECO:0000259" key="5">
    <source>
        <dbReference type="PROSITE" id="PS50931"/>
    </source>
</evidence>
<keyword evidence="3" id="KW-0238">DNA-binding</keyword>
<comment type="similarity">
    <text evidence="1">Belongs to the LysR transcriptional regulatory family.</text>
</comment>
<dbReference type="Pfam" id="PF00126">
    <property type="entry name" value="HTH_1"/>
    <property type="match status" value="1"/>
</dbReference>
<keyword evidence="2" id="KW-0805">Transcription regulation</keyword>
<proteinExistence type="inferred from homology"/>
<protein>
    <submittedName>
        <fullName evidence="6">LysR family transcriptional regulator</fullName>
    </submittedName>
</protein>
<dbReference type="RefSeq" id="WP_189768271.1">
    <property type="nucleotide sequence ID" value="NZ_BNCK01000002.1"/>
</dbReference>
<dbReference type="PANTHER" id="PTHR30537:SF5">
    <property type="entry name" value="HTH-TYPE TRANSCRIPTIONAL ACTIVATOR TTDR-RELATED"/>
    <property type="match status" value="1"/>
</dbReference>
<dbReference type="InterPro" id="IPR005119">
    <property type="entry name" value="LysR_subst-bd"/>
</dbReference>
<evidence type="ECO:0000313" key="6">
    <source>
        <dbReference type="EMBL" id="GHF85959.1"/>
    </source>
</evidence>
<keyword evidence="7" id="KW-1185">Reference proteome</keyword>
<evidence type="ECO:0000256" key="3">
    <source>
        <dbReference type="ARBA" id="ARBA00023125"/>
    </source>
</evidence>
<dbReference type="GO" id="GO:0006351">
    <property type="term" value="P:DNA-templated transcription"/>
    <property type="evidence" value="ECO:0007669"/>
    <property type="project" value="TreeGrafter"/>
</dbReference>
<evidence type="ECO:0000256" key="4">
    <source>
        <dbReference type="ARBA" id="ARBA00023163"/>
    </source>
</evidence>
<reference evidence="6" key="1">
    <citation type="journal article" date="2014" name="Int. J. Syst. Evol. Microbiol.">
        <title>Complete genome sequence of Corynebacterium casei LMG S-19264T (=DSM 44701T), isolated from a smear-ripened cheese.</title>
        <authorList>
            <consortium name="US DOE Joint Genome Institute (JGI-PGF)"/>
            <person name="Walter F."/>
            <person name="Albersmeier A."/>
            <person name="Kalinowski J."/>
            <person name="Ruckert C."/>
        </authorList>
    </citation>
    <scope>NUCLEOTIDE SEQUENCE</scope>
    <source>
        <strain evidence="6">KCTC 42731</strain>
    </source>
</reference>
<dbReference type="PANTHER" id="PTHR30537">
    <property type="entry name" value="HTH-TYPE TRANSCRIPTIONAL REGULATOR"/>
    <property type="match status" value="1"/>
</dbReference>
<dbReference type="InterPro" id="IPR036388">
    <property type="entry name" value="WH-like_DNA-bd_sf"/>
</dbReference>
<dbReference type="Proteomes" id="UP000623842">
    <property type="component" value="Unassembled WGS sequence"/>
</dbReference>
<dbReference type="Pfam" id="PF03466">
    <property type="entry name" value="LysR_substrate"/>
    <property type="match status" value="1"/>
</dbReference>
<evidence type="ECO:0000256" key="2">
    <source>
        <dbReference type="ARBA" id="ARBA00023015"/>
    </source>
</evidence>
<reference evidence="6" key="2">
    <citation type="submission" date="2020-09" db="EMBL/GenBank/DDBJ databases">
        <authorList>
            <person name="Sun Q."/>
            <person name="Kim S."/>
        </authorList>
    </citation>
    <scope>NUCLEOTIDE SEQUENCE</scope>
    <source>
        <strain evidence="6">KCTC 42731</strain>
    </source>
</reference>
<dbReference type="InterPro" id="IPR036390">
    <property type="entry name" value="WH_DNA-bd_sf"/>
</dbReference>
<name>A0A919BFH0_9GAMM</name>
<evidence type="ECO:0000256" key="1">
    <source>
        <dbReference type="ARBA" id="ARBA00009437"/>
    </source>
</evidence>
<sequence length="302" mass="34399">MDLEASLWLLNVIRCGSFSQCAVQLNVPVSTVSRRIAQLEKQLNTQLLIRNTRHLRLTPAGVEFVSLVKDLEVNVQQMQRWKESQSEVCGLLKLTAPLQFIEWPLSDWLIEFKLLYPKVNVQVIGSNEYLDFYDQHIDIGFRQGPLPDSDMLQRKLFSLEYGLFAPASWKIKKNTTEDLAWLKQQKAINIGAKGRPFPWLIKEQGKITSFQPKAELLLESPKQAIKAAVAGIGVAYTSCFDAREALLNRNIQAVCRTLWPGWVDFFIVYQEASLKSKKLAAFIDFILTKQKDLDLLEGVKAS</sequence>
<dbReference type="InterPro" id="IPR000847">
    <property type="entry name" value="LysR_HTH_N"/>
</dbReference>